<feature type="domain" description="LTD" evidence="3">
    <location>
        <begin position="90"/>
        <end position="271"/>
    </location>
</feature>
<dbReference type="PROSITE" id="PS51841">
    <property type="entry name" value="LTD"/>
    <property type="match status" value="1"/>
</dbReference>
<sequence length="1439" mass="152497">MRFLMNRVAFFVISFLCSNLQIIKNKLTQSVYLAGFSFFIIDKIFHAKESEQQLKTVRKRLMPVLLSAAVSVSSFGSIVSTAAADAIVIPGTPYQANGTYDVNVPHVFINQVYGGGLTTDSSNTASSHGFIELYNPTDHDVVLNGWSLQYADRGSSAKTGPTGDWQKLDLVGTIKAKSSFLVLGQATGSGSPKFNLSATYDQLWTGRWINNKGLKVALMSNQTKLDVANKNPFANNPKPAGYVDMVGTGSNDGDNTDIQTDIDGYEFDYPKGSTEGTSKQKSIRRKALADTDNNKADFAQFDITGSTTTDQDRALKGPKYGAYGEWFLPLGYTNTSLPNAYEQMAYSVTMSVYGGKPPYTFSATGLPNGLSINSATGEVYGAPAQGTSVTTNVYVKVTDSLLAQYGQNLSLTVLAPQAVNDALSISKIGQFAVGVTNKDGGVAEIVKYNKDNNKFYLVNGSGNPPSLEIVRLDLVQGLVKEKTVTMKDLVEKDGFLYGDLTSVDVNTKTKRVSLSVQELDSKKPGKILVMDYDGNVLKSYEAGVQPDMIKTTSDGRYILTANENEPRTSGADPEGSITIVDTTNDTVSHVRFNNVSVIDDKVHIRGASDPSTGAVTGEGQKADAVFDLEPEYIAISEDNTKAYVSFQENNAIGTVDIGSKTLLSVKGLGFKDLSLPNNSLDLVKDNAIKFENVPFYGMYMPDGISTQTIDGVPYIFTANEGDVTEWPGVRTNGSTIGAMKGSLVPGSAAAIFLAGKTAYDGVEVAGDMGHDSIYLYGGRSFSIWQANTMSQVYDSGNDFEKVTAQRLPNNFNASNSKTAMDDRSSKKGPEPEDVKVSKVGSKVLAFVGLERIGGIMTYDVTDPANAKFVNYTNSRVFTPKDNLNTDTGPEGIEFIPASVSPNGNPLLLVANEVGGTVAVYQLNVQKVALDKTVLSVPAGTAPTKLTATVTDSQGNGVTSGTVQWKSSNPSVATVNAEGVVSFVANGSAVITAFSPDGYGAAEASVSVYSTSYDDKGNGGTPASSGPTSPSTVPTTPSTSGDKATITPTVEKDSKGTSVANVSVAQVTQALKDMTESTSKSTVLEIKASTDAASNQVDVKLPAEAMSKIASSETTGIKIAAGIGQVSFDKQAVSSISSAASTGEVTISIRKADVNDITKNMDATAKEAIQEAVKDRPIFDFTVTAGGKTVSSFNGGSAQVAIPYQPAANEDINAIVAFYIAENGEITKVTNSHFDPVTGTLSFNVKHFSKYAVGYQKANFKDTASSFAKDYITYLSARDILNGVNDDAFAPEADITRADFTLILARMANADLSAYTGTGFADVKADSYYAKAVQWAAEKGITSGVRAGEFDPQANITRGQMAAMITRFASFMGYTLPKATQATDFADQATVPAYAAEAAKSLQQAGIISGKSGNLFAPQDTATRQEAAKMLAILMQLTAK</sequence>
<evidence type="ECO:0000313" key="5">
    <source>
        <dbReference type="Proteomes" id="UP000467637"/>
    </source>
</evidence>
<name>A0ABW9U6U8_9BACL</name>
<dbReference type="PANTHER" id="PTHR46928">
    <property type="entry name" value="MESENCHYME-SPECIFIC CELL SURFACE GLYCOPROTEIN"/>
    <property type="match status" value="1"/>
</dbReference>
<dbReference type="Pfam" id="PF00932">
    <property type="entry name" value="LTD"/>
    <property type="match status" value="1"/>
</dbReference>
<feature type="compositionally biased region" description="Low complexity" evidence="1">
    <location>
        <begin position="1020"/>
        <end position="1040"/>
    </location>
</feature>
<feature type="compositionally biased region" description="Polar residues" evidence="1">
    <location>
        <begin position="808"/>
        <end position="818"/>
    </location>
</feature>
<dbReference type="Proteomes" id="UP000467637">
    <property type="component" value="Unassembled WGS sequence"/>
</dbReference>
<feature type="domain" description="SLH" evidence="2">
    <location>
        <begin position="1254"/>
        <end position="1314"/>
    </location>
</feature>
<dbReference type="PROSITE" id="PS51272">
    <property type="entry name" value="SLH"/>
    <property type="match status" value="3"/>
</dbReference>
<protein>
    <recommendedName>
        <fullName evidence="6">S-layer homology domain-containing protein</fullName>
    </recommendedName>
</protein>
<dbReference type="InterPro" id="IPR001119">
    <property type="entry name" value="SLH_dom"/>
</dbReference>
<dbReference type="InterPro" id="IPR011044">
    <property type="entry name" value="Quino_amine_DH_bsu"/>
</dbReference>
<dbReference type="InterPro" id="IPR008964">
    <property type="entry name" value="Invasin/intimin_cell_adhesion"/>
</dbReference>
<gene>
    <name evidence="4" type="ORF">GON05_07895</name>
</gene>
<dbReference type="SUPFAM" id="SSF49373">
    <property type="entry name" value="Invasin/intimin cell-adhesion fragments"/>
    <property type="match status" value="1"/>
</dbReference>
<dbReference type="InterPro" id="IPR055188">
    <property type="entry name" value="Choice_anch_I"/>
</dbReference>
<dbReference type="Pfam" id="PF22494">
    <property type="entry name" value="choice_anch_I"/>
    <property type="match status" value="1"/>
</dbReference>
<feature type="domain" description="SLH" evidence="2">
    <location>
        <begin position="1315"/>
        <end position="1378"/>
    </location>
</feature>
<proteinExistence type="predicted"/>
<feature type="region of interest" description="Disordered" evidence="1">
    <location>
        <begin position="808"/>
        <end position="834"/>
    </location>
</feature>
<comment type="caution">
    <text evidence="4">The sequence shown here is derived from an EMBL/GenBank/DDBJ whole genome shotgun (WGS) entry which is preliminary data.</text>
</comment>
<organism evidence="4 5">
    <name type="scientific">Paenibacillus anseongense</name>
    <dbReference type="NCBI Taxonomy" id="2682845"/>
    <lineage>
        <taxon>Bacteria</taxon>
        <taxon>Bacillati</taxon>
        <taxon>Bacillota</taxon>
        <taxon>Bacilli</taxon>
        <taxon>Bacillales</taxon>
        <taxon>Paenibacillaceae</taxon>
        <taxon>Paenibacillus</taxon>
    </lineage>
</organism>
<dbReference type="NCBIfam" id="NF038117">
    <property type="entry name" value="choice_anch_I"/>
    <property type="match status" value="1"/>
</dbReference>
<reference evidence="4 5" key="1">
    <citation type="submission" date="2019-12" db="EMBL/GenBank/DDBJ databases">
        <authorList>
            <person name="Huq M.A."/>
        </authorList>
    </citation>
    <scope>NUCLEOTIDE SEQUENCE [LARGE SCALE GENOMIC DNA]</scope>
    <source>
        <strain evidence="4 5">MAH-34</strain>
    </source>
</reference>
<dbReference type="InterPro" id="IPR015919">
    <property type="entry name" value="Cadherin-like_sf"/>
</dbReference>
<dbReference type="Gene3D" id="2.60.40.1080">
    <property type="match status" value="1"/>
</dbReference>
<evidence type="ECO:0000259" key="3">
    <source>
        <dbReference type="PROSITE" id="PS51841"/>
    </source>
</evidence>
<dbReference type="Pfam" id="PF05345">
    <property type="entry name" value="He_PIG"/>
    <property type="match status" value="1"/>
</dbReference>
<accession>A0ABW9U6U8</accession>
<dbReference type="InterPro" id="IPR001322">
    <property type="entry name" value="Lamin_tail_dom"/>
</dbReference>
<evidence type="ECO:0000256" key="1">
    <source>
        <dbReference type="SAM" id="MobiDB-lite"/>
    </source>
</evidence>
<dbReference type="PANTHER" id="PTHR46928:SF1">
    <property type="entry name" value="MESENCHYME-SPECIFIC CELL SURFACE GLYCOPROTEIN"/>
    <property type="match status" value="1"/>
</dbReference>
<keyword evidence="5" id="KW-1185">Reference proteome</keyword>
<evidence type="ECO:0000259" key="2">
    <source>
        <dbReference type="PROSITE" id="PS51272"/>
    </source>
</evidence>
<dbReference type="Pfam" id="PF00395">
    <property type="entry name" value="SLH"/>
    <property type="match status" value="3"/>
</dbReference>
<feature type="compositionally biased region" description="Basic and acidic residues" evidence="1">
    <location>
        <begin position="819"/>
        <end position="834"/>
    </location>
</feature>
<dbReference type="InterPro" id="IPR013783">
    <property type="entry name" value="Ig-like_fold"/>
</dbReference>
<dbReference type="Pfam" id="PF02368">
    <property type="entry name" value="Big_2"/>
    <property type="match status" value="1"/>
</dbReference>
<dbReference type="InterPro" id="IPR052956">
    <property type="entry name" value="Mesenchyme-surface_protein"/>
</dbReference>
<dbReference type="SUPFAM" id="SSF49313">
    <property type="entry name" value="Cadherin-like"/>
    <property type="match status" value="1"/>
</dbReference>
<dbReference type="SMART" id="SM00635">
    <property type="entry name" value="BID_2"/>
    <property type="match status" value="1"/>
</dbReference>
<dbReference type="EMBL" id="WSEM01000007">
    <property type="protein sequence ID" value="MVQ34573.1"/>
    <property type="molecule type" value="Genomic_DNA"/>
</dbReference>
<dbReference type="InterPro" id="IPR003343">
    <property type="entry name" value="Big_2"/>
</dbReference>
<evidence type="ECO:0000313" key="4">
    <source>
        <dbReference type="EMBL" id="MVQ34573.1"/>
    </source>
</evidence>
<feature type="domain" description="SLH" evidence="2">
    <location>
        <begin position="1381"/>
        <end position="1439"/>
    </location>
</feature>
<dbReference type="SUPFAM" id="SSF50969">
    <property type="entry name" value="YVTN repeat-like/Quinoprotein amine dehydrogenase"/>
    <property type="match status" value="1"/>
</dbReference>
<dbReference type="Gene3D" id="2.60.40.10">
    <property type="entry name" value="Immunoglobulins"/>
    <property type="match status" value="1"/>
</dbReference>
<evidence type="ECO:0008006" key="6">
    <source>
        <dbReference type="Google" id="ProtNLM"/>
    </source>
</evidence>
<feature type="region of interest" description="Disordered" evidence="1">
    <location>
        <begin position="1012"/>
        <end position="1056"/>
    </location>
</feature>